<evidence type="ECO:0000313" key="4">
    <source>
        <dbReference type="Proteomes" id="UP001320159"/>
    </source>
</evidence>
<dbReference type="CDD" id="cd00293">
    <property type="entry name" value="USP-like"/>
    <property type="match status" value="1"/>
</dbReference>
<dbReference type="PANTHER" id="PTHR46268">
    <property type="entry name" value="STRESS RESPONSE PROTEIN NHAX"/>
    <property type="match status" value="1"/>
</dbReference>
<keyword evidence="4" id="KW-1185">Reference proteome</keyword>
<proteinExistence type="inferred from homology"/>
<dbReference type="InterPro" id="IPR006015">
    <property type="entry name" value="Universal_stress_UspA"/>
</dbReference>
<feature type="domain" description="UspA" evidence="2">
    <location>
        <begin position="6"/>
        <end position="143"/>
    </location>
</feature>
<dbReference type="PIRSF" id="PIRSF006276">
    <property type="entry name" value="UspA"/>
    <property type="match status" value="1"/>
</dbReference>
<dbReference type="PRINTS" id="PR01438">
    <property type="entry name" value="UNVRSLSTRESS"/>
</dbReference>
<protein>
    <submittedName>
        <fullName evidence="3">Universal stress protein</fullName>
    </submittedName>
</protein>
<evidence type="ECO:0000313" key="3">
    <source>
        <dbReference type="EMBL" id="MCD1294957.1"/>
    </source>
</evidence>
<dbReference type="AlphaFoldDB" id="A0AAP2W667"/>
<evidence type="ECO:0000259" key="2">
    <source>
        <dbReference type="Pfam" id="PF00582"/>
    </source>
</evidence>
<dbReference type="RefSeq" id="WP_230741795.1">
    <property type="nucleotide sequence ID" value="NZ_PGCK01000006.1"/>
</dbReference>
<dbReference type="InterPro" id="IPR006016">
    <property type="entry name" value="UspA"/>
</dbReference>
<dbReference type="InterPro" id="IPR014729">
    <property type="entry name" value="Rossmann-like_a/b/a_fold"/>
</dbReference>
<accession>A0AAP2W667</accession>
<dbReference type="Gene3D" id="3.40.50.620">
    <property type="entry name" value="HUPs"/>
    <property type="match status" value="1"/>
</dbReference>
<evidence type="ECO:0000256" key="1">
    <source>
        <dbReference type="ARBA" id="ARBA00008791"/>
    </source>
</evidence>
<organism evidence="3 4">
    <name type="scientific">Methanooceanicella nereidis</name>
    <dbReference type="NCBI Taxonomy" id="2052831"/>
    <lineage>
        <taxon>Archaea</taxon>
        <taxon>Methanobacteriati</taxon>
        <taxon>Methanobacteriota</taxon>
        <taxon>Stenosarchaea group</taxon>
        <taxon>Methanomicrobia</taxon>
        <taxon>Methanocellales</taxon>
        <taxon>Methanocellaceae</taxon>
        <taxon>Methanooceanicella</taxon>
    </lineage>
</organism>
<comment type="caution">
    <text evidence="3">The sequence shown here is derived from an EMBL/GenBank/DDBJ whole genome shotgun (WGS) entry which is preliminary data.</text>
</comment>
<dbReference type="PANTHER" id="PTHR46268:SF6">
    <property type="entry name" value="UNIVERSAL STRESS PROTEIN UP12"/>
    <property type="match status" value="1"/>
</dbReference>
<reference evidence="3 4" key="1">
    <citation type="submission" date="2017-11" db="EMBL/GenBank/DDBJ databases">
        <title>Isolation and Characterization of Family Methanocellaceae Species from Potential Methane Hydrate Area Offshore Southwestern Taiwan.</title>
        <authorList>
            <person name="Zhang W.-L."/>
            <person name="Chen W.-C."/>
            <person name="Lai M.-C."/>
            <person name="Chen S.-C."/>
        </authorList>
    </citation>
    <scope>NUCLEOTIDE SEQUENCE [LARGE SCALE GENOMIC DNA]</scope>
    <source>
        <strain evidence="3 4">CWC-04</strain>
    </source>
</reference>
<sequence>MTIPSYNKILVPTDGSDYSFHAGEHAVYLAKNLGAKVYVLNVVNVDLAFHTGIHYAEGVTELEAEGKKATDKIRALCADNGVECEEIIIKGQPSDSIISFSEEIKADCIVIGSIGMSALERVLVGSVSEKVMRHAKCPVLMVRKQ</sequence>
<name>A0AAP2W667_9EURY</name>
<dbReference type="Proteomes" id="UP001320159">
    <property type="component" value="Unassembled WGS sequence"/>
</dbReference>
<dbReference type="Pfam" id="PF00582">
    <property type="entry name" value="Usp"/>
    <property type="match status" value="1"/>
</dbReference>
<dbReference type="EMBL" id="PGCK01000006">
    <property type="protein sequence ID" value="MCD1294957.1"/>
    <property type="molecule type" value="Genomic_DNA"/>
</dbReference>
<comment type="similarity">
    <text evidence="1">Belongs to the universal stress protein A family.</text>
</comment>
<dbReference type="SUPFAM" id="SSF52402">
    <property type="entry name" value="Adenine nucleotide alpha hydrolases-like"/>
    <property type="match status" value="1"/>
</dbReference>
<gene>
    <name evidence="3" type="ORF">CUJ83_08095</name>
</gene>